<dbReference type="PANTHER" id="PTHR37306:SF1">
    <property type="entry name" value="COLICIN V PRODUCTION PROTEIN"/>
    <property type="match status" value="1"/>
</dbReference>
<dbReference type="GO" id="GO:0016020">
    <property type="term" value="C:membrane"/>
    <property type="evidence" value="ECO:0007669"/>
    <property type="project" value="UniProtKB-SubCell"/>
</dbReference>
<accession>A0A380KE23</accession>
<dbReference type="GO" id="GO:0009403">
    <property type="term" value="P:toxin biosynthetic process"/>
    <property type="evidence" value="ECO:0007669"/>
    <property type="project" value="InterPro"/>
</dbReference>
<evidence type="ECO:0000256" key="3">
    <source>
        <dbReference type="ARBA" id="ARBA00022989"/>
    </source>
</evidence>
<keyword evidence="7" id="KW-1185">Reference proteome</keyword>
<proteinExistence type="predicted"/>
<keyword evidence="3 5" id="KW-1133">Transmembrane helix</keyword>
<evidence type="ECO:0000256" key="1">
    <source>
        <dbReference type="ARBA" id="ARBA00004141"/>
    </source>
</evidence>
<keyword evidence="2 5" id="KW-0812">Transmembrane</keyword>
<dbReference type="OrthoDB" id="1809613at2"/>
<feature type="transmembrane region" description="Helical" evidence="5">
    <location>
        <begin position="117"/>
        <end position="140"/>
    </location>
</feature>
<gene>
    <name evidence="6" type="ORF">NCTC12224_02394</name>
</gene>
<name>A0A380KE23_9STRE</name>
<dbReference type="InterPro" id="IPR003825">
    <property type="entry name" value="Colicin-V_CvpA"/>
</dbReference>
<dbReference type="AlphaFoldDB" id="A0A380KE23"/>
<dbReference type="Proteomes" id="UP000254924">
    <property type="component" value="Unassembled WGS sequence"/>
</dbReference>
<feature type="transmembrane region" description="Helical" evidence="5">
    <location>
        <begin position="79"/>
        <end position="97"/>
    </location>
</feature>
<sequence>MLTVFLFLILVWAFYIGYSRGIGLQAFYTFVCLLALIIASVSFKDLASHLTLWVPYSNPTQDSSVTFFKSVNIFDLDHVYYAGVAFVGIYALVYGIGRLLGIFMHLFSFERLDSRPFAITGGVLSVGVSALSLGLLLSVLATVPMTSLQNHLSASGLARFLIQIASLVTSSWL</sequence>
<evidence type="ECO:0000313" key="6">
    <source>
        <dbReference type="EMBL" id="SUN63342.1"/>
    </source>
</evidence>
<dbReference type="PANTHER" id="PTHR37306">
    <property type="entry name" value="COLICIN V PRODUCTION PROTEIN"/>
    <property type="match status" value="1"/>
</dbReference>
<dbReference type="EMBL" id="UHFN01000007">
    <property type="protein sequence ID" value="SUN63342.1"/>
    <property type="molecule type" value="Genomic_DNA"/>
</dbReference>
<protein>
    <submittedName>
        <fullName evidence="6">CvpA family protein</fullName>
    </submittedName>
</protein>
<evidence type="ECO:0000256" key="4">
    <source>
        <dbReference type="ARBA" id="ARBA00023136"/>
    </source>
</evidence>
<reference evidence="6 7" key="1">
    <citation type="submission" date="2018-06" db="EMBL/GenBank/DDBJ databases">
        <authorList>
            <consortium name="Pathogen Informatics"/>
            <person name="Doyle S."/>
        </authorList>
    </citation>
    <scope>NUCLEOTIDE SEQUENCE [LARGE SCALE GENOMIC DNA]</scope>
    <source>
        <strain evidence="6 7">NCTC12224</strain>
    </source>
</reference>
<feature type="transmembrane region" description="Helical" evidence="5">
    <location>
        <begin position="23"/>
        <end position="43"/>
    </location>
</feature>
<evidence type="ECO:0000313" key="7">
    <source>
        <dbReference type="Proteomes" id="UP000254924"/>
    </source>
</evidence>
<evidence type="ECO:0000256" key="2">
    <source>
        <dbReference type="ARBA" id="ARBA00022692"/>
    </source>
</evidence>
<evidence type="ECO:0000256" key="5">
    <source>
        <dbReference type="SAM" id="Phobius"/>
    </source>
</evidence>
<organism evidence="6 7">
    <name type="scientific">Streptococcus hyointestinalis</name>
    <dbReference type="NCBI Taxonomy" id="1337"/>
    <lineage>
        <taxon>Bacteria</taxon>
        <taxon>Bacillati</taxon>
        <taxon>Bacillota</taxon>
        <taxon>Bacilli</taxon>
        <taxon>Lactobacillales</taxon>
        <taxon>Streptococcaceae</taxon>
        <taxon>Streptococcus</taxon>
    </lineage>
</organism>
<dbReference type="Pfam" id="PF02674">
    <property type="entry name" value="Colicin_V"/>
    <property type="match status" value="1"/>
</dbReference>
<keyword evidence="4 5" id="KW-0472">Membrane</keyword>
<comment type="subcellular location">
    <subcellularLocation>
        <location evidence="1">Membrane</location>
        <topology evidence="1">Multi-pass membrane protein</topology>
    </subcellularLocation>
</comment>